<reference evidence="1 2" key="1">
    <citation type="submission" date="2019-06" db="EMBL/GenBank/DDBJ databases">
        <title>Sequencing the genomes of 1000 actinobacteria strains.</title>
        <authorList>
            <person name="Klenk H.-P."/>
        </authorList>
    </citation>
    <scope>NUCLEOTIDE SEQUENCE [LARGE SCALE GENOMIC DNA]</scope>
    <source>
        <strain evidence="1 2">DSM 18082</strain>
    </source>
</reference>
<dbReference type="EMBL" id="VFOQ01000001">
    <property type="protein sequence ID" value="TQL61323.1"/>
    <property type="molecule type" value="Genomic_DNA"/>
</dbReference>
<accession>A0A542ZLT1</accession>
<dbReference type="AlphaFoldDB" id="A0A542ZLT1"/>
<sequence>MPETPQQFHARALAATDGQRRLTFGEIPYWEVFPFEAEGLRVKPLEDLTLPEPPRHGEGGVDCSACAHAADPAADEVWRNERWRVVLQGPGGSPLMLRAQPLAHHDLAELPDDLAAEMGVLLVHLTRAMEALPQVGRVHVARWGDGGAHLHLFVYARPKGMMQLRGTMMAVWDDFLPPVPVEVRDADARTVIRSLTLSLGGRALGVAAG</sequence>
<dbReference type="RefSeq" id="WP_221632533.1">
    <property type="nucleotide sequence ID" value="NZ_BAAAKX010000001.1"/>
</dbReference>
<evidence type="ECO:0008006" key="3">
    <source>
        <dbReference type="Google" id="ProtNLM"/>
    </source>
</evidence>
<protein>
    <recommendedName>
        <fullName evidence="3">Diadenosine tetraphosphate (Ap4A) HIT family hydrolase</fullName>
    </recommendedName>
</protein>
<proteinExistence type="predicted"/>
<dbReference type="SUPFAM" id="SSF54197">
    <property type="entry name" value="HIT-like"/>
    <property type="match status" value="1"/>
</dbReference>
<evidence type="ECO:0000313" key="2">
    <source>
        <dbReference type="Proteomes" id="UP000319514"/>
    </source>
</evidence>
<dbReference type="Proteomes" id="UP000319514">
    <property type="component" value="Unassembled WGS sequence"/>
</dbReference>
<comment type="caution">
    <text evidence="1">The sequence shown here is derived from an EMBL/GenBank/DDBJ whole genome shotgun (WGS) entry which is preliminary data.</text>
</comment>
<organism evidence="1 2">
    <name type="scientific">Oryzihumus leptocrescens</name>
    <dbReference type="NCBI Taxonomy" id="297536"/>
    <lineage>
        <taxon>Bacteria</taxon>
        <taxon>Bacillati</taxon>
        <taxon>Actinomycetota</taxon>
        <taxon>Actinomycetes</taxon>
        <taxon>Micrococcales</taxon>
        <taxon>Intrasporangiaceae</taxon>
        <taxon>Oryzihumus</taxon>
    </lineage>
</organism>
<dbReference type="Gene3D" id="3.30.428.10">
    <property type="entry name" value="HIT-like"/>
    <property type="match status" value="1"/>
</dbReference>
<evidence type="ECO:0000313" key="1">
    <source>
        <dbReference type="EMBL" id="TQL61323.1"/>
    </source>
</evidence>
<keyword evidence="2" id="KW-1185">Reference proteome</keyword>
<name>A0A542ZLT1_9MICO</name>
<dbReference type="InterPro" id="IPR036265">
    <property type="entry name" value="HIT-like_sf"/>
</dbReference>
<gene>
    <name evidence="1" type="ORF">FB474_2731</name>
</gene>